<dbReference type="CDD" id="cd09917">
    <property type="entry name" value="F-box_SF"/>
    <property type="match status" value="1"/>
</dbReference>
<protein>
    <recommendedName>
        <fullName evidence="1">F-box domain-containing protein</fullName>
    </recommendedName>
</protein>
<evidence type="ECO:0000313" key="3">
    <source>
        <dbReference type="Proteomes" id="UP001217918"/>
    </source>
</evidence>
<dbReference type="Pfam" id="PF12937">
    <property type="entry name" value="F-box-like"/>
    <property type="match status" value="1"/>
</dbReference>
<reference evidence="2" key="1">
    <citation type="journal article" date="2023" name="Mol. Plant Microbe Interact.">
        <title>Elucidating the Obligate Nature and Biological Capacity of an Invasive Fungal Corn Pathogen.</title>
        <authorList>
            <person name="MacCready J.S."/>
            <person name="Roggenkamp E.M."/>
            <person name="Gdanetz K."/>
            <person name="Chilvers M.I."/>
        </authorList>
    </citation>
    <scope>NUCLEOTIDE SEQUENCE</scope>
    <source>
        <strain evidence="2">PM02</strain>
    </source>
</reference>
<organism evidence="2 3">
    <name type="scientific">Phyllachora maydis</name>
    <dbReference type="NCBI Taxonomy" id="1825666"/>
    <lineage>
        <taxon>Eukaryota</taxon>
        <taxon>Fungi</taxon>
        <taxon>Dikarya</taxon>
        <taxon>Ascomycota</taxon>
        <taxon>Pezizomycotina</taxon>
        <taxon>Sordariomycetes</taxon>
        <taxon>Sordariomycetidae</taxon>
        <taxon>Phyllachorales</taxon>
        <taxon>Phyllachoraceae</taxon>
        <taxon>Phyllachora</taxon>
    </lineage>
</organism>
<dbReference type="AlphaFoldDB" id="A0AAD9I655"/>
<proteinExistence type="predicted"/>
<comment type="caution">
    <text evidence="2">The sequence shown here is derived from an EMBL/GenBank/DDBJ whole genome shotgun (WGS) entry which is preliminary data.</text>
</comment>
<dbReference type="SUPFAM" id="SSF81383">
    <property type="entry name" value="F-box domain"/>
    <property type="match status" value="1"/>
</dbReference>
<evidence type="ECO:0000259" key="1">
    <source>
        <dbReference type="PROSITE" id="PS50181"/>
    </source>
</evidence>
<sequence>MSLFPAQTWTALAVADQELINIDEDADSASDQDMEDQEETMESLGEQNMLKQEQAGSSNVTTSLFKVPNELLEMVFGNLSISDVFHLAQTCRKMNDNVLPWIYYKDAHHPRPVALTFGTQKLNAGTLARVVESGVSLNTVPPLPVGEKGPRLDMPLIEALARRDVNLADFLLMRNASANMYSPICKKRPLDFVLNKAIKARGNWCPLNLPVPCVAFIQMRTTTVWSK</sequence>
<keyword evidence="3" id="KW-1185">Reference proteome</keyword>
<dbReference type="EMBL" id="JAQQPM010000005">
    <property type="protein sequence ID" value="KAK2071683.1"/>
    <property type="molecule type" value="Genomic_DNA"/>
</dbReference>
<dbReference type="Proteomes" id="UP001217918">
    <property type="component" value="Unassembled WGS sequence"/>
</dbReference>
<accession>A0AAD9I655</accession>
<dbReference type="PROSITE" id="PS50181">
    <property type="entry name" value="FBOX"/>
    <property type="match status" value="1"/>
</dbReference>
<gene>
    <name evidence="2" type="ORF">P8C59_006088</name>
</gene>
<dbReference type="InterPro" id="IPR001810">
    <property type="entry name" value="F-box_dom"/>
</dbReference>
<name>A0AAD9I655_9PEZI</name>
<dbReference type="InterPro" id="IPR036047">
    <property type="entry name" value="F-box-like_dom_sf"/>
</dbReference>
<feature type="domain" description="F-box" evidence="1">
    <location>
        <begin position="61"/>
        <end position="107"/>
    </location>
</feature>
<evidence type="ECO:0000313" key="2">
    <source>
        <dbReference type="EMBL" id="KAK2071683.1"/>
    </source>
</evidence>